<dbReference type="PANTHER" id="PTHR46300:SF7">
    <property type="entry name" value="P450, PUTATIVE (EUROFUNG)-RELATED"/>
    <property type="match status" value="1"/>
</dbReference>
<comment type="cofactor">
    <cofactor evidence="1 9">
        <name>heme</name>
        <dbReference type="ChEBI" id="CHEBI:30413"/>
    </cofactor>
</comment>
<accession>A0A8H3CPD4</accession>
<name>A0A8H3CPD4_9AGAM</name>
<dbReference type="InterPro" id="IPR017972">
    <property type="entry name" value="Cyt_P450_CS"/>
</dbReference>
<feature type="non-terminal residue" evidence="11">
    <location>
        <position position="1"/>
    </location>
</feature>
<keyword evidence="6 10" id="KW-0560">Oxidoreductase</keyword>
<dbReference type="GO" id="GO:0004497">
    <property type="term" value="F:monooxygenase activity"/>
    <property type="evidence" value="ECO:0007669"/>
    <property type="project" value="UniProtKB-KW"/>
</dbReference>
<organism evidence="11 12">
    <name type="scientific">Rhizoctonia solani</name>
    <dbReference type="NCBI Taxonomy" id="456999"/>
    <lineage>
        <taxon>Eukaryota</taxon>
        <taxon>Fungi</taxon>
        <taxon>Dikarya</taxon>
        <taxon>Basidiomycota</taxon>
        <taxon>Agaricomycotina</taxon>
        <taxon>Agaricomycetes</taxon>
        <taxon>Cantharellales</taxon>
        <taxon>Ceratobasidiaceae</taxon>
        <taxon>Rhizoctonia</taxon>
    </lineage>
</organism>
<keyword evidence="7 9" id="KW-0408">Iron</keyword>
<sequence length="336" mass="37841">AMGSAMLQLAYGYKPRDPQDRIFKEARLTFHNVMSAAMQMNFFVNIFPAMLSIPDWFPGTGWKRIGREYGAQQDRAKTEPYEWLKAQVAGGTHQLSLLGSLLPDHKLISGLSPTERDNRLKEIGITLFGGGMDTSAHFLVSFVAAMVTNPHIQARAQQELDSVLGPAVLPSISDRERLPYIRNLIDEVFRLCPVAPLAMPHACFQDDVYKGYDIQKGTAIIGNIWAMGRDPRHYKDPEMLNPDRYLDPEVPRPPVFGWGRRKCPGIHFAEAAVFINIASLLATFTFSGKRNSDGQEVIPQIEVERNSIMFELKPFDFEFKSRSDAHYQLIIGAVNE</sequence>
<evidence type="ECO:0000313" key="11">
    <source>
        <dbReference type="EMBL" id="CAE6489345.1"/>
    </source>
</evidence>
<dbReference type="GO" id="GO:0005506">
    <property type="term" value="F:iron ion binding"/>
    <property type="evidence" value="ECO:0007669"/>
    <property type="project" value="InterPro"/>
</dbReference>
<gene>
    <name evidence="11" type="ORF">RDB_LOCUS99350</name>
</gene>
<comment type="pathway">
    <text evidence="2">Secondary metabolite biosynthesis.</text>
</comment>
<evidence type="ECO:0000256" key="8">
    <source>
        <dbReference type="ARBA" id="ARBA00023033"/>
    </source>
</evidence>
<comment type="similarity">
    <text evidence="3 10">Belongs to the cytochrome P450 family.</text>
</comment>
<dbReference type="Gene3D" id="1.10.630.10">
    <property type="entry name" value="Cytochrome P450"/>
    <property type="match status" value="1"/>
</dbReference>
<comment type="caution">
    <text evidence="11">The sequence shown here is derived from an EMBL/GenBank/DDBJ whole genome shotgun (WGS) entry which is preliminary data.</text>
</comment>
<keyword evidence="4 9" id="KW-0349">Heme</keyword>
<evidence type="ECO:0000256" key="6">
    <source>
        <dbReference type="ARBA" id="ARBA00023002"/>
    </source>
</evidence>
<dbReference type="PROSITE" id="PS00086">
    <property type="entry name" value="CYTOCHROME_P450"/>
    <property type="match status" value="1"/>
</dbReference>
<dbReference type="EMBL" id="CAJMXA010002948">
    <property type="protein sequence ID" value="CAE6489345.1"/>
    <property type="molecule type" value="Genomic_DNA"/>
</dbReference>
<keyword evidence="8 10" id="KW-0503">Monooxygenase</keyword>
<evidence type="ECO:0000256" key="10">
    <source>
        <dbReference type="RuleBase" id="RU000461"/>
    </source>
</evidence>
<dbReference type="GO" id="GO:0016705">
    <property type="term" value="F:oxidoreductase activity, acting on paired donors, with incorporation or reduction of molecular oxygen"/>
    <property type="evidence" value="ECO:0007669"/>
    <property type="project" value="InterPro"/>
</dbReference>
<evidence type="ECO:0000256" key="5">
    <source>
        <dbReference type="ARBA" id="ARBA00022723"/>
    </source>
</evidence>
<keyword evidence="5 9" id="KW-0479">Metal-binding</keyword>
<dbReference type="SUPFAM" id="SSF48264">
    <property type="entry name" value="Cytochrome P450"/>
    <property type="match status" value="1"/>
</dbReference>
<dbReference type="PANTHER" id="PTHR46300">
    <property type="entry name" value="P450, PUTATIVE (EUROFUNG)-RELATED-RELATED"/>
    <property type="match status" value="1"/>
</dbReference>
<evidence type="ECO:0000313" key="12">
    <source>
        <dbReference type="Proteomes" id="UP000663853"/>
    </source>
</evidence>
<evidence type="ECO:0000256" key="2">
    <source>
        <dbReference type="ARBA" id="ARBA00005179"/>
    </source>
</evidence>
<dbReference type="Proteomes" id="UP000663853">
    <property type="component" value="Unassembled WGS sequence"/>
</dbReference>
<dbReference type="InterPro" id="IPR002401">
    <property type="entry name" value="Cyt_P450_E_grp-I"/>
</dbReference>
<evidence type="ECO:0000256" key="7">
    <source>
        <dbReference type="ARBA" id="ARBA00023004"/>
    </source>
</evidence>
<evidence type="ECO:0008006" key="13">
    <source>
        <dbReference type="Google" id="ProtNLM"/>
    </source>
</evidence>
<evidence type="ECO:0000256" key="1">
    <source>
        <dbReference type="ARBA" id="ARBA00001971"/>
    </source>
</evidence>
<protein>
    <recommendedName>
        <fullName evidence="13">O-methylsterigmatocystin oxidoreductase</fullName>
    </recommendedName>
</protein>
<dbReference type="InterPro" id="IPR050364">
    <property type="entry name" value="Cytochrome_P450_fung"/>
</dbReference>
<feature type="binding site" description="axial binding residue" evidence="9">
    <location>
        <position position="263"/>
    </location>
    <ligand>
        <name>heme</name>
        <dbReference type="ChEBI" id="CHEBI:30413"/>
    </ligand>
    <ligandPart>
        <name>Fe</name>
        <dbReference type="ChEBI" id="CHEBI:18248"/>
    </ligandPart>
</feature>
<dbReference type="GO" id="GO:0020037">
    <property type="term" value="F:heme binding"/>
    <property type="evidence" value="ECO:0007669"/>
    <property type="project" value="InterPro"/>
</dbReference>
<dbReference type="PRINTS" id="PR00463">
    <property type="entry name" value="EP450I"/>
</dbReference>
<evidence type="ECO:0000256" key="4">
    <source>
        <dbReference type="ARBA" id="ARBA00022617"/>
    </source>
</evidence>
<evidence type="ECO:0000256" key="9">
    <source>
        <dbReference type="PIRSR" id="PIRSR602401-1"/>
    </source>
</evidence>
<dbReference type="InterPro" id="IPR036396">
    <property type="entry name" value="Cyt_P450_sf"/>
</dbReference>
<dbReference type="Pfam" id="PF00067">
    <property type="entry name" value="p450"/>
    <property type="match status" value="1"/>
</dbReference>
<dbReference type="InterPro" id="IPR001128">
    <property type="entry name" value="Cyt_P450"/>
</dbReference>
<dbReference type="AlphaFoldDB" id="A0A8H3CPD4"/>
<proteinExistence type="inferred from homology"/>
<evidence type="ECO:0000256" key="3">
    <source>
        <dbReference type="ARBA" id="ARBA00010617"/>
    </source>
</evidence>
<reference evidence="11" key="1">
    <citation type="submission" date="2021-01" db="EMBL/GenBank/DDBJ databases">
        <authorList>
            <person name="Kaushik A."/>
        </authorList>
    </citation>
    <scope>NUCLEOTIDE SEQUENCE</scope>
    <source>
        <strain evidence="11">AG6-10EEA</strain>
    </source>
</reference>